<comment type="caution">
    <text evidence="2">The sequence shown here is derived from an EMBL/GenBank/DDBJ whole genome shotgun (WGS) entry which is preliminary data.</text>
</comment>
<feature type="region of interest" description="Disordered" evidence="1">
    <location>
        <begin position="122"/>
        <end position="155"/>
    </location>
</feature>
<feature type="compositionally biased region" description="Basic and acidic residues" evidence="1">
    <location>
        <begin position="142"/>
        <end position="154"/>
    </location>
</feature>
<dbReference type="AlphaFoldDB" id="A0A843WI26"/>
<evidence type="ECO:0000256" key="1">
    <source>
        <dbReference type="SAM" id="MobiDB-lite"/>
    </source>
</evidence>
<dbReference type="Proteomes" id="UP000652761">
    <property type="component" value="Unassembled WGS sequence"/>
</dbReference>
<evidence type="ECO:0000313" key="2">
    <source>
        <dbReference type="EMBL" id="MQM11143.1"/>
    </source>
</evidence>
<gene>
    <name evidence="2" type="ORF">Taro_044048</name>
</gene>
<organism evidence="2 3">
    <name type="scientific">Colocasia esculenta</name>
    <name type="common">Wild taro</name>
    <name type="synonym">Arum esculentum</name>
    <dbReference type="NCBI Taxonomy" id="4460"/>
    <lineage>
        <taxon>Eukaryota</taxon>
        <taxon>Viridiplantae</taxon>
        <taxon>Streptophyta</taxon>
        <taxon>Embryophyta</taxon>
        <taxon>Tracheophyta</taxon>
        <taxon>Spermatophyta</taxon>
        <taxon>Magnoliopsida</taxon>
        <taxon>Liliopsida</taxon>
        <taxon>Araceae</taxon>
        <taxon>Aroideae</taxon>
        <taxon>Colocasieae</taxon>
        <taxon>Colocasia</taxon>
    </lineage>
</organism>
<accession>A0A843WI26</accession>
<evidence type="ECO:0000313" key="3">
    <source>
        <dbReference type="Proteomes" id="UP000652761"/>
    </source>
</evidence>
<protein>
    <submittedName>
        <fullName evidence="2">Uncharacterized protein</fullName>
    </submittedName>
</protein>
<keyword evidence="3" id="KW-1185">Reference proteome</keyword>
<dbReference type="EMBL" id="NMUH01004881">
    <property type="protein sequence ID" value="MQM11143.1"/>
    <property type="molecule type" value="Genomic_DNA"/>
</dbReference>
<proteinExistence type="predicted"/>
<sequence length="204" mass="22860">MDCRLGVRLHSSTFRGGLRRWGHSPAAAQVSVQPAGIGLEILGLEQTSRKMGEIYSLPWTDGDLSKSHQLIRGHLGGFRSPRRSHLEREMNRTQGASKGEMEMLKRVPRSYLSLRRMEISEFFGSPSPGNSEGAKRASSRLSESDSEHEVKEVSEFTCSSPAMRARFAFSSSLDSELEDSELDLQKEVHFSQLEDKLFSLQSEL</sequence>
<reference evidence="2" key="1">
    <citation type="submission" date="2017-07" db="EMBL/GenBank/DDBJ databases">
        <title>Taro Niue Genome Assembly and Annotation.</title>
        <authorList>
            <person name="Atibalentja N."/>
            <person name="Keating K."/>
            <person name="Fields C.J."/>
        </authorList>
    </citation>
    <scope>NUCLEOTIDE SEQUENCE</scope>
    <source>
        <strain evidence="2">Niue_2</strain>
        <tissue evidence="2">Leaf</tissue>
    </source>
</reference>
<name>A0A843WI26_COLES</name>